<dbReference type="Pfam" id="PF13305">
    <property type="entry name" value="TetR_C_33"/>
    <property type="match status" value="1"/>
</dbReference>
<gene>
    <name evidence="6" type="ORF">GCM10007147_37370</name>
</gene>
<dbReference type="Gene3D" id="1.10.357.10">
    <property type="entry name" value="Tetracycline Repressor, domain 2"/>
    <property type="match status" value="1"/>
</dbReference>
<dbReference type="Gene3D" id="1.10.10.60">
    <property type="entry name" value="Homeodomain-like"/>
    <property type="match status" value="1"/>
</dbReference>
<keyword evidence="7" id="KW-1185">Reference proteome</keyword>
<dbReference type="InterPro" id="IPR025996">
    <property type="entry name" value="MT1864/Rv1816-like_C"/>
</dbReference>
<dbReference type="GO" id="GO:0003700">
    <property type="term" value="F:DNA-binding transcription factor activity"/>
    <property type="evidence" value="ECO:0007669"/>
    <property type="project" value="TreeGrafter"/>
</dbReference>
<keyword evidence="3" id="KW-0804">Transcription</keyword>
<organism evidence="6 7">
    <name type="scientific">Nocardiopsis kunsanensis</name>
    <dbReference type="NCBI Taxonomy" id="141693"/>
    <lineage>
        <taxon>Bacteria</taxon>
        <taxon>Bacillati</taxon>
        <taxon>Actinomycetota</taxon>
        <taxon>Actinomycetes</taxon>
        <taxon>Streptosporangiales</taxon>
        <taxon>Nocardiopsidaceae</taxon>
        <taxon>Nocardiopsis</taxon>
    </lineage>
</organism>
<keyword evidence="1" id="KW-0805">Transcription regulation</keyword>
<dbReference type="PANTHER" id="PTHR30055:SF239">
    <property type="entry name" value="TRANSCRIPTIONAL REGULATORY PROTEIN"/>
    <property type="match status" value="1"/>
</dbReference>
<proteinExistence type="predicted"/>
<evidence type="ECO:0000313" key="7">
    <source>
        <dbReference type="Proteomes" id="UP000654947"/>
    </source>
</evidence>
<dbReference type="SUPFAM" id="SSF48498">
    <property type="entry name" value="Tetracyclin repressor-like, C-terminal domain"/>
    <property type="match status" value="1"/>
</dbReference>
<evidence type="ECO:0000256" key="1">
    <source>
        <dbReference type="ARBA" id="ARBA00023015"/>
    </source>
</evidence>
<keyword evidence="2 4" id="KW-0238">DNA-binding</keyword>
<dbReference type="PANTHER" id="PTHR30055">
    <property type="entry name" value="HTH-TYPE TRANSCRIPTIONAL REGULATOR RUTR"/>
    <property type="match status" value="1"/>
</dbReference>
<evidence type="ECO:0000313" key="6">
    <source>
        <dbReference type="EMBL" id="GHD33090.1"/>
    </source>
</evidence>
<evidence type="ECO:0000259" key="5">
    <source>
        <dbReference type="PROSITE" id="PS50977"/>
    </source>
</evidence>
<feature type="domain" description="HTH tetR-type" evidence="5">
    <location>
        <begin position="10"/>
        <end position="70"/>
    </location>
</feature>
<dbReference type="InterPro" id="IPR009057">
    <property type="entry name" value="Homeodomain-like_sf"/>
</dbReference>
<dbReference type="AlphaFoldDB" id="A0A919CKF5"/>
<evidence type="ECO:0000256" key="4">
    <source>
        <dbReference type="PROSITE-ProRule" id="PRU00335"/>
    </source>
</evidence>
<dbReference type="EMBL" id="BMXL01000025">
    <property type="protein sequence ID" value="GHD33090.1"/>
    <property type="molecule type" value="Genomic_DNA"/>
</dbReference>
<protein>
    <submittedName>
        <fullName evidence="6">TetR family transcriptional regulator</fullName>
    </submittedName>
</protein>
<dbReference type="GO" id="GO:0000976">
    <property type="term" value="F:transcription cis-regulatory region binding"/>
    <property type="evidence" value="ECO:0007669"/>
    <property type="project" value="TreeGrafter"/>
</dbReference>
<evidence type="ECO:0000256" key="3">
    <source>
        <dbReference type="ARBA" id="ARBA00023163"/>
    </source>
</evidence>
<dbReference type="SUPFAM" id="SSF46689">
    <property type="entry name" value="Homeodomain-like"/>
    <property type="match status" value="1"/>
</dbReference>
<feature type="DNA-binding region" description="H-T-H motif" evidence="4">
    <location>
        <begin position="33"/>
        <end position="52"/>
    </location>
</feature>
<dbReference type="InterPro" id="IPR050109">
    <property type="entry name" value="HTH-type_TetR-like_transc_reg"/>
</dbReference>
<name>A0A919CKF5_9ACTN</name>
<dbReference type="InterPro" id="IPR001647">
    <property type="entry name" value="HTH_TetR"/>
</dbReference>
<evidence type="ECO:0000256" key="2">
    <source>
        <dbReference type="ARBA" id="ARBA00023125"/>
    </source>
</evidence>
<reference evidence="6 7" key="1">
    <citation type="journal article" date="2014" name="Int. J. Syst. Evol. Microbiol.">
        <title>Complete genome sequence of Corynebacterium casei LMG S-19264T (=DSM 44701T), isolated from a smear-ripened cheese.</title>
        <authorList>
            <consortium name="US DOE Joint Genome Institute (JGI-PGF)"/>
            <person name="Walter F."/>
            <person name="Albersmeier A."/>
            <person name="Kalinowski J."/>
            <person name="Ruckert C."/>
        </authorList>
    </citation>
    <scope>NUCLEOTIDE SEQUENCE [LARGE SCALE GENOMIC DNA]</scope>
    <source>
        <strain evidence="6 7">KCTC 19473</strain>
    </source>
</reference>
<dbReference type="InterPro" id="IPR036271">
    <property type="entry name" value="Tet_transcr_reg_TetR-rel_C_sf"/>
</dbReference>
<comment type="caution">
    <text evidence="6">The sequence shown here is derived from an EMBL/GenBank/DDBJ whole genome shotgun (WGS) entry which is preliminary data.</text>
</comment>
<dbReference type="PROSITE" id="PS50977">
    <property type="entry name" value="HTH_TETR_2"/>
    <property type="match status" value="1"/>
</dbReference>
<dbReference type="Proteomes" id="UP000654947">
    <property type="component" value="Unassembled WGS sequence"/>
</dbReference>
<sequence length="197" mass="20976">MECVPMPRAGVTPERVVREAALLSDEEGFDALTLSGVAQRFGVSVPSLYKHVEGLGGLRRSVARAGAQELGACLREALDGRTGPDAWRVFAHAYRRFAHAHPGRYTALQRAPLLPSGTEEAPLSPDPVSVLAEVLQGLGVAESRHVPVMRALRSALHGFVDLEANGGFGFPADVDTSFDVLVESCVRMLVPGADEHG</sequence>
<accession>A0A919CKF5</accession>